<feature type="transmembrane region" description="Helical" evidence="1">
    <location>
        <begin position="342"/>
        <end position="359"/>
    </location>
</feature>
<evidence type="ECO:0000256" key="2">
    <source>
        <dbReference type="SAM" id="SignalP"/>
    </source>
</evidence>
<keyword evidence="1" id="KW-0812">Transmembrane</keyword>
<keyword evidence="1" id="KW-1133">Transmembrane helix</keyword>
<accession>A0ABX0FFK4</accession>
<keyword evidence="4" id="KW-1185">Reference proteome</keyword>
<reference evidence="4" key="2">
    <citation type="submission" date="2023-07" db="EMBL/GenBank/DDBJ databases">
        <title>Duganella aceri sp. nov., isolated from tree sap.</title>
        <authorList>
            <person name="Kim I.S."/>
        </authorList>
    </citation>
    <scope>NUCLEOTIDE SEQUENCE [LARGE SCALE GENOMIC DNA]</scope>
    <source>
        <strain evidence="4">SAP-35</strain>
    </source>
</reference>
<feature type="transmembrane region" description="Helical" evidence="1">
    <location>
        <begin position="221"/>
        <end position="244"/>
    </location>
</feature>
<feature type="signal peptide" evidence="2">
    <location>
        <begin position="1"/>
        <end position="21"/>
    </location>
</feature>
<name>A0ABX0FFK4_9BURK</name>
<dbReference type="Pfam" id="PF13795">
    <property type="entry name" value="HupE_UreJ_2"/>
    <property type="match status" value="1"/>
</dbReference>
<feature type="transmembrane region" description="Helical" evidence="1">
    <location>
        <begin position="250"/>
        <end position="271"/>
    </location>
</feature>
<evidence type="ECO:0000313" key="4">
    <source>
        <dbReference type="Proteomes" id="UP000666369"/>
    </source>
</evidence>
<dbReference type="EMBL" id="JAADJT010000001">
    <property type="protein sequence ID" value="NGZ83313.1"/>
    <property type="molecule type" value="Genomic_DNA"/>
</dbReference>
<dbReference type="Proteomes" id="UP000666369">
    <property type="component" value="Unassembled WGS sequence"/>
</dbReference>
<protein>
    <submittedName>
        <fullName evidence="3">HupE/UreJ family protein</fullName>
    </submittedName>
</protein>
<dbReference type="InterPro" id="IPR032809">
    <property type="entry name" value="Put_HupE_UreJ"/>
</dbReference>
<sequence length="378" mass="41226">MMRRLLLLLALLCGAVPSALAHKPSDSYLSLDVKGNAISGQWDIALRDLDFAIGLDQDGDGKLTWDEIRQRHVAIAAYALGRLSLSSDRGVCRIDAGEQMIDDHTDGAYSVLRFRVACPAPVAALTIDYSLFADLDPQHKGLLRLTRDGVTSTAIFDPAHARQTLSLTAPDRWKQFRDYVKDGVWHIWIGYDHILFLLSLLLPAVLLAAPSNNLRGAFIDVLKVVTAFTLAHSLTLTLASLSLISLPSRFVESAIAASVILAAVNNIYPLFRGRRPVAAFVFGLIHGFGFASVLIDLGLPKGSLLASLLGFNLGVEIGQLCIVAAFLPLAFWLRDTWFYRRLLTGGSALIALVAVVWFVERAFDIQAQTMGAWAFAAK</sequence>
<evidence type="ECO:0000256" key="1">
    <source>
        <dbReference type="SAM" id="Phobius"/>
    </source>
</evidence>
<feature type="transmembrane region" description="Helical" evidence="1">
    <location>
        <begin position="305"/>
        <end position="330"/>
    </location>
</feature>
<proteinExistence type="predicted"/>
<dbReference type="PROSITE" id="PS00018">
    <property type="entry name" value="EF_HAND_1"/>
    <property type="match status" value="1"/>
</dbReference>
<feature type="transmembrane region" description="Helical" evidence="1">
    <location>
        <begin position="185"/>
        <end position="209"/>
    </location>
</feature>
<keyword evidence="2" id="KW-0732">Signal</keyword>
<keyword evidence="1" id="KW-0472">Membrane</keyword>
<organism evidence="3 4">
    <name type="scientific">Duganella aceris</name>
    <dbReference type="NCBI Taxonomy" id="2703883"/>
    <lineage>
        <taxon>Bacteria</taxon>
        <taxon>Pseudomonadati</taxon>
        <taxon>Pseudomonadota</taxon>
        <taxon>Betaproteobacteria</taxon>
        <taxon>Burkholderiales</taxon>
        <taxon>Oxalobacteraceae</taxon>
        <taxon>Telluria group</taxon>
        <taxon>Duganella</taxon>
    </lineage>
</organism>
<comment type="caution">
    <text evidence="3">The sequence shown here is derived from an EMBL/GenBank/DDBJ whole genome shotgun (WGS) entry which is preliminary data.</text>
</comment>
<dbReference type="RefSeq" id="WP_166098514.1">
    <property type="nucleotide sequence ID" value="NZ_JAADJT010000001.1"/>
</dbReference>
<dbReference type="InterPro" id="IPR018247">
    <property type="entry name" value="EF_Hand_1_Ca_BS"/>
</dbReference>
<evidence type="ECO:0000313" key="3">
    <source>
        <dbReference type="EMBL" id="NGZ83313.1"/>
    </source>
</evidence>
<gene>
    <name evidence="3" type="ORF">GW587_03440</name>
</gene>
<reference evidence="3 4" key="1">
    <citation type="submission" date="2020-01" db="EMBL/GenBank/DDBJ databases">
        <authorList>
            <person name="Lee S.D."/>
        </authorList>
    </citation>
    <scope>NUCLEOTIDE SEQUENCE [LARGE SCALE GENOMIC DNA]</scope>
    <source>
        <strain evidence="3 4">SAP-35</strain>
    </source>
</reference>
<feature type="chain" id="PRO_5045302620" evidence="2">
    <location>
        <begin position="22"/>
        <end position="378"/>
    </location>
</feature>
<feature type="transmembrane region" description="Helical" evidence="1">
    <location>
        <begin position="278"/>
        <end position="299"/>
    </location>
</feature>